<reference evidence="2" key="1">
    <citation type="submission" date="2014-05" db="EMBL/GenBank/DDBJ databases">
        <authorList>
            <person name="Chronopoulou M."/>
        </authorList>
    </citation>
    <scope>NUCLEOTIDE SEQUENCE</scope>
    <source>
        <tissue evidence="2">Whole organism</tissue>
    </source>
</reference>
<evidence type="ECO:0000313" key="2">
    <source>
        <dbReference type="EMBL" id="CDW41299.1"/>
    </source>
</evidence>
<proteinExistence type="predicted"/>
<name>A0A0K2USP8_LEPSM</name>
<evidence type="ECO:0000256" key="1">
    <source>
        <dbReference type="SAM" id="SignalP"/>
    </source>
</evidence>
<feature type="chain" id="PRO_5005488958" evidence="1">
    <location>
        <begin position="17"/>
        <end position="88"/>
    </location>
</feature>
<dbReference type="AlphaFoldDB" id="A0A0K2USP8"/>
<sequence>MKLLVIFACLVVLASSANLGTIDFTLAVLQNGPDSCNDGCNKFEEVCVFGVCTPQSEMTPCNEAEAQECIGKVCAKGKDGRISCFSFA</sequence>
<accession>A0A0K2USP8</accession>
<organism evidence="2">
    <name type="scientific">Lepeophtheirus salmonis</name>
    <name type="common">Salmon louse</name>
    <name type="synonym">Caligus salmonis</name>
    <dbReference type="NCBI Taxonomy" id="72036"/>
    <lineage>
        <taxon>Eukaryota</taxon>
        <taxon>Metazoa</taxon>
        <taxon>Ecdysozoa</taxon>
        <taxon>Arthropoda</taxon>
        <taxon>Crustacea</taxon>
        <taxon>Multicrustacea</taxon>
        <taxon>Hexanauplia</taxon>
        <taxon>Copepoda</taxon>
        <taxon>Siphonostomatoida</taxon>
        <taxon>Caligidae</taxon>
        <taxon>Lepeophtheirus</taxon>
    </lineage>
</organism>
<feature type="signal peptide" evidence="1">
    <location>
        <begin position="1"/>
        <end position="16"/>
    </location>
</feature>
<dbReference type="EMBL" id="HACA01023938">
    <property type="protein sequence ID" value="CDW41299.1"/>
    <property type="molecule type" value="Transcribed_RNA"/>
</dbReference>
<keyword evidence="1" id="KW-0732">Signal</keyword>
<protein>
    <submittedName>
        <fullName evidence="2">Uncharacterized protein</fullName>
    </submittedName>
</protein>